<evidence type="ECO:0000256" key="10">
    <source>
        <dbReference type="ARBA" id="ARBA00023004"/>
    </source>
</evidence>
<dbReference type="InterPro" id="IPR039261">
    <property type="entry name" value="FNR_nucleotide-bd"/>
</dbReference>
<dbReference type="GO" id="GO:0005829">
    <property type="term" value="C:cytosol"/>
    <property type="evidence" value="ECO:0007669"/>
    <property type="project" value="TreeGrafter"/>
</dbReference>
<dbReference type="Gene3D" id="3.40.50.360">
    <property type="match status" value="1"/>
</dbReference>
<evidence type="ECO:0000313" key="17">
    <source>
        <dbReference type="EMBL" id="QES45356.1"/>
    </source>
</evidence>
<dbReference type="Pfam" id="PF00067">
    <property type="entry name" value="p450"/>
    <property type="match status" value="1"/>
</dbReference>
<dbReference type="CDD" id="cd11068">
    <property type="entry name" value="CYP120A1"/>
    <property type="match status" value="1"/>
</dbReference>
<dbReference type="GO" id="GO:0005506">
    <property type="term" value="F:iron ion binding"/>
    <property type="evidence" value="ECO:0007669"/>
    <property type="project" value="UniProtKB-UniRule"/>
</dbReference>
<dbReference type="InterPro" id="IPR023206">
    <property type="entry name" value="Bifunctional_P450_P450_red"/>
</dbReference>
<dbReference type="SUPFAM" id="SSF48264">
    <property type="entry name" value="Cytochrome P450"/>
    <property type="match status" value="1"/>
</dbReference>
<dbReference type="InterPro" id="IPR017972">
    <property type="entry name" value="Cyt_P450_CS"/>
</dbReference>
<keyword evidence="12" id="KW-0249">Electron transport</keyword>
<feature type="binding site" description="axial binding residue" evidence="13">
    <location>
        <position position="426"/>
    </location>
    <ligand>
        <name>heme</name>
        <dbReference type="ChEBI" id="CHEBI:30413"/>
    </ligand>
    <ligandPart>
        <name>Fe</name>
        <dbReference type="ChEBI" id="CHEBI:18248"/>
    </ligandPart>
</feature>
<evidence type="ECO:0000256" key="7">
    <source>
        <dbReference type="ARBA" id="ARBA00022827"/>
    </source>
</evidence>
<evidence type="ECO:0000259" key="16">
    <source>
        <dbReference type="PROSITE" id="PS51384"/>
    </source>
</evidence>
<dbReference type="GO" id="GO:0020037">
    <property type="term" value="F:heme binding"/>
    <property type="evidence" value="ECO:0007669"/>
    <property type="project" value="UniProtKB-UniRule"/>
</dbReference>
<dbReference type="Pfam" id="PF00175">
    <property type="entry name" value="NAD_binding_1"/>
    <property type="match status" value="1"/>
</dbReference>
<dbReference type="InterPro" id="IPR029039">
    <property type="entry name" value="Flavoprotein-like_sf"/>
</dbReference>
<comment type="cofactor">
    <cofactor evidence="12 13">
        <name>heme</name>
        <dbReference type="ChEBI" id="CHEBI:30413"/>
    </cofactor>
</comment>
<evidence type="ECO:0000256" key="5">
    <source>
        <dbReference type="ARBA" id="ARBA00022643"/>
    </source>
</evidence>
<comment type="catalytic activity">
    <reaction evidence="12">
        <text>an organic molecule + reduced [NADPH--hemoprotein reductase] + O2 = an alcohol + oxidized [NADPH--hemoprotein reductase] + H2O + H(+)</text>
        <dbReference type="Rhea" id="RHEA:17149"/>
        <dbReference type="Rhea" id="RHEA-COMP:11964"/>
        <dbReference type="Rhea" id="RHEA-COMP:11965"/>
        <dbReference type="ChEBI" id="CHEBI:15377"/>
        <dbReference type="ChEBI" id="CHEBI:15378"/>
        <dbReference type="ChEBI" id="CHEBI:15379"/>
        <dbReference type="ChEBI" id="CHEBI:30879"/>
        <dbReference type="ChEBI" id="CHEBI:57618"/>
        <dbReference type="ChEBI" id="CHEBI:58210"/>
        <dbReference type="ChEBI" id="CHEBI:142491"/>
        <dbReference type="EC" id="1.14.14.1"/>
    </reaction>
</comment>
<dbReference type="Gene3D" id="1.10.630.10">
    <property type="entry name" value="Cytochrome P450"/>
    <property type="match status" value="1"/>
</dbReference>
<keyword evidence="6 12" id="KW-0479">Metal-binding</keyword>
<dbReference type="EMBL" id="CP029191">
    <property type="protein sequence ID" value="QES45356.1"/>
    <property type="molecule type" value="Genomic_DNA"/>
</dbReference>
<evidence type="ECO:0000256" key="14">
    <source>
        <dbReference type="SAM" id="MobiDB-lite"/>
    </source>
</evidence>
<dbReference type="SUPFAM" id="SSF52218">
    <property type="entry name" value="Flavoproteins"/>
    <property type="match status" value="1"/>
</dbReference>
<keyword evidence="7 12" id="KW-0274">FAD</keyword>
<evidence type="ECO:0000256" key="8">
    <source>
        <dbReference type="ARBA" id="ARBA00022857"/>
    </source>
</evidence>
<dbReference type="Pfam" id="PF00258">
    <property type="entry name" value="Flavodoxin_1"/>
    <property type="match status" value="1"/>
</dbReference>
<comment type="similarity">
    <text evidence="1 12">In the N-terminal section; belongs to the cytochrome P450 family.</text>
</comment>
<dbReference type="InterPro" id="IPR002401">
    <property type="entry name" value="Cyt_P450_E_grp-I"/>
</dbReference>
<keyword evidence="3 12" id="KW-0349">Heme</keyword>
<feature type="region of interest" description="Disordered" evidence="14">
    <location>
        <begin position="481"/>
        <end position="511"/>
    </location>
</feature>
<proteinExistence type="inferred from homology"/>
<comment type="cofactor">
    <cofactor evidence="12">
        <name>FAD</name>
        <dbReference type="ChEBI" id="CHEBI:57692"/>
    </cofactor>
    <cofactor evidence="12">
        <name>FMN</name>
        <dbReference type="ChEBI" id="CHEBI:58210"/>
    </cofactor>
</comment>
<dbReference type="GO" id="GO:0050660">
    <property type="term" value="F:flavin adenine dinucleotide binding"/>
    <property type="evidence" value="ECO:0007669"/>
    <property type="project" value="TreeGrafter"/>
</dbReference>
<dbReference type="CDD" id="cd06206">
    <property type="entry name" value="bifunctional_CYPOR"/>
    <property type="match status" value="1"/>
</dbReference>
<dbReference type="EC" id="1.14.14.1" evidence="12"/>
<dbReference type="PANTHER" id="PTHR19384">
    <property type="entry name" value="NITRIC OXIDE SYNTHASE-RELATED"/>
    <property type="match status" value="1"/>
</dbReference>
<keyword evidence="2 12" id="KW-0813">Transport</keyword>
<dbReference type="InterPro" id="IPR023173">
    <property type="entry name" value="NADPH_Cyt_P450_Rdtase_alpha"/>
</dbReference>
<evidence type="ECO:0000256" key="1">
    <source>
        <dbReference type="ARBA" id="ARBA00010018"/>
    </source>
</evidence>
<evidence type="ECO:0000256" key="2">
    <source>
        <dbReference type="ARBA" id="ARBA00022448"/>
    </source>
</evidence>
<evidence type="ECO:0000256" key="4">
    <source>
        <dbReference type="ARBA" id="ARBA00022630"/>
    </source>
</evidence>
<organism evidence="17 18">
    <name type="scientific">Streptomyces venezuelae</name>
    <dbReference type="NCBI Taxonomy" id="54571"/>
    <lineage>
        <taxon>Bacteria</taxon>
        <taxon>Bacillati</taxon>
        <taxon>Actinomycetota</taxon>
        <taxon>Actinomycetes</taxon>
        <taxon>Kitasatosporales</taxon>
        <taxon>Streptomycetaceae</taxon>
        <taxon>Streptomyces</taxon>
    </lineage>
</organism>
<dbReference type="Proteomes" id="UP000324015">
    <property type="component" value="Chromosome"/>
</dbReference>
<keyword evidence="5 12" id="KW-0288">FMN</keyword>
<dbReference type="Gene3D" id="2.40.30.10">
    <property type="entry name" value="Translation factors"/>
    <property type="match status" value="1"/>
</dbReference>
<evidence type="ECO:0000256" key="3">
    <source>
        <dbReference type="ARBA" id="ARBA00022617"/>
    </source>
</evidence>
<dbReference type="FunFam" id="1.10.630.10:FF:000040">
    <property type="entry name" value="Bifunctional cytochrome P450/NADPH--P450 reductase"/>
    <property type="match status" value="1"/>
</dbReference>
<dbReference type="InterPro" id="IPR003097">
    <property type="entry name" value="CysJ-like_FAD-binding"/>
</dbReference>
<evidence type="ECO:0000313" key="18">
    <source>
        <dbReference type="Proteomes" id="UP000324015"/>
    </source>
</evidence>
<dbReference type="Gene3D" id="3.40.50.80">
    <property type="entry name" value="Nucleotide-binding domain of ferredoxin-NADP reductase (FNR) module"/>
    <property type="match status" value="1"/>
</dbReference>
<feature type="domain" description="FAD-binding FR-type" evidence="16">
    <location>
        <begin position="702"/>
        <end position="936"/>
    </location>
</feature>
<keyword evidence="4 12" id="KW-0285">Flavoprotein</keyword>
<dbReference type="InterPro" id="IPR001128">
    <property type="entry name" value="Cyt_P450"/>
</dbReference>
<keyword evidence="9 12" id="KW-0560">Oxidoreductase</keyword>
<evidence type="ECO:0000259" key="15">
    <source>
        <dbReference type="PROSITE" id="PS50902"/>
    </source>
</evidence>
<name>A0A5P2CR26_STRVZ</name>
<keyword evidence="8 12" id="KW-0521">NADP</keyword>
<dbReference type="InterPro" id="IPR036396">
    <property type="entry name" value="Cyt_P450_sf"/>
</dbReference>
<evidence type="ECO:0000256" key="11">
    <source>
        <dbReference type="ARBA" id="ARBA00023033"/>
    </source>
</evidence>
<dbReference type="PRINTS" id="PR00385">
    <property type="entry name" value="P450"/>
</dbReference>
<dbReference type="EC" id="1.6.2.4" evidence="12"/>
<dbReference type="GO" id="GO:0003958">
    <property type="term" value="F:NADPH-hemoprotein reductase activity"/>
    <property type="evidence" value="ECO:0007669"/>
    <property type="project" value="UniProtKB-UniRule"/>
</dbReference>
<dbReference type="PROSITE" id="PS51384">
    <property type="entry name" value="FAD_FR"/>
    <property type="match status" value="1"/>
</dbReference>
<dbReference type="RefSeq" id="WP_150187665.1">
    <property type="nucleotide sequence ID" value="NZ_CP029191.1"/>
</dbReference>
<gene>
    <name evidence="17" type="ORF">DEJ49_34040</name>
</gene>
<dbReference type="InterPro" id="IPR001433">
    <property type="entry name" value="OxRdtase_FAD/NAD-bd"/>
</dbReference>
<dbReference type="Pfam" id="PF00667">
    <property type="entry name" value="FAD_binding_1"/>
    <property type="match status" value="1"/>
</dbReference>
<dbReference type="PROSITE" id="PS00086">
    <property type="entry name" value="CYTOCHROME_P450"/>
    <property type="match status" value="1"/>
</dbReference>
<dbReference type="SUPFAM" id="SSF52343">
    <property type="entry name" value="Ferredoxin reductase-like, C-terminal NADP-linked domain"/>
    <property type="match status" value="1"/>
</dbReference>
<feature type="domain" description="Flavodoxin-like" evidence="15">
    <location>
        <begin position="520"/>
        <end position="662"/>
    </location>
</feature>
<dbReference type="PRINTS" id="PR00463">
    <property type="entry name" value="EP450I"/>
</dbReference>
<dbReference type="Gene3D" id="1.20.990.10">
    <property type="entry name" value="NADPH-cytochrome p450 Reductase, Chain A, domain 3"/>
    <property type="match status" value="1"/>
</dbReference>
<dbReference type="PROSITE" id="PS50902">
    <property type="entry name" value="FLAVODOXIN_LIKE"/>
    <property type="match status" value="1"/>
</dbReference>
<keyword evidence="11 12" id="KW-0503">Monooxygenase</keyword>
<dbReference type="PANTHER" id="PTHR19384:SF17">
    <property type="entry name" value="NADPH--CYTOCHROME P450 REDUCTASE"/>
    <property type="match status" value="1"/>
</dbReference>
<protein>
    <recommendedName>
        <fullName evidence="12">Bifunctional cytochrome P450/NADPH--P450 reductase</fullName>
    </recommendedName>
    <domain>
        <recommendedName>
            <fullName evidence="12">Cytochrome P450</fullName>
            <ecNumber evidence="12">1.14.14.1</ecNumber>
        </recommendedName>
    </domain>
    <domain>
        <recommendedName>
            <fullName evidence="12">NADPH--cytochrome P450 reductase</fullName>
            <ecNumber evidence="12">1.6.2.4</ecNumber>
        </recommendedName>
    </domain>
</protein>
<dbReference type="SUPFAM" id="SSF63380">
    <property type="entry name" value="Riboflavin synthase domain-like"/>
    <property type="match status" value="1"/>
</dbReference>
<dbReference type="InterPro" id="IPR008254">
    <property type="entry name" value="Flavodoxin/NO_synth"/>
</dbReference>
<evidence type="ECO:0000256" key="9">
    <source>
        <dbReference type="ARBA" id="ARBA00023002"/>
    </source>
</evidence>
<evidence type="ECO:0000256" key="13">
    <source>
        <dbReference type="PIRSR" id="PIRSR000209-1"/>
    </source>
</evidence>
<evidence type="ECO:0000256" key="6">
    <source>
        <dbReference type="ARBA" id="ARBA00022723"/>
    </source>
</evidence>
<dbReference type="GO" id="GO:0070330">
    <property type="term" value="F:aromatase activity"/>
    <property type="evidence" value="ECO:0007669"/>
    <property type="project" value="UniProtKB-UniRule"/>
</dbReference>
<accession>A0A5P2CR26</accession>
<evidence type="ECO:0000256" key="12">
    <source>
        <dbReference type="PIRNR" id="PIRNR000209"/>
    </source>
</evidence>
<feature type="compositionally biased region" description="Low complexity" evidence="14">
    <location>
        <begin position="487"/>
        <end position="505"/>
    </location>
</feature>
<dbReference type="AlphaFoldDB" id="A0A5P2CR26"/>
<reference evidence="17 18" key="1">
    <citation type="submission" date="2018-05" db="EMBL/GenBank/DDBJ databases">
        <title>Streptomyces venezuelae.</title>
        <authorList>
            <person name="Kim W."/>
            <person name="Lee N."/>
            <person name="Cho B.-K."/>
        </authorList>
    </citation>
    <scope>NUCLEOTIDE SEQUENCE [LARGE SCALE GENOMIC DNA]</scope>
    <source>
        <strain evidence="17 18">ATCC 14585</strain>
    </source>
</reference>
<dbReference type="InterPro" id="IPR017938">
    <property type="entry name" value="Riboflavin_synthase-like_b-brl"/>
</dbReference>
<dbReference type="GO" id="GO:0010181">
    <property type="term" value="F:FMN binding"/>
    <property type="evidence" value="ECO:0007669"/>
    <property type="project" value="UniProtKB-UniRule"/>
</dbReference>
<sequence length="1100" mass="118479">MRAEHTAAEHAAEEHTVEVCGLRGDPDLVLPTVDVTAVGLTATPVQQAVELARRHGPLYVRRFHGRDSVWASSLELVEELSDETRFAKGVGPALENVRGIAGDGLFTAYDDEPNWAKAHDILLPAFAMNSMRTYHPHMLRVARRLISSWDGRFAPGAAESAPVEVSEDMTRMTLDTIGLSGFGYDFESFGRTDPHPFVQALVRGLAHSQAKLARDPAGDYTADDAAFKEDAAFVARVVDEVIETRTASGDTSADDLLGLMLNSPHPASGEHLDEANIRNQVITFLIAGHETTSGTLAFALHHLVKNPAVLHLAQAEVDALWGDEPDPDPTYEDVGKLRYVRQVLNEALRLWPTAPAFQRRARVDTTLGGHPVKAGQYVVVLTPMLHRDPVWGDNVEEFDPERFAPATEAARSPHAYKPFGTGERACIGRQFALHEATMLLGMLVHRYRFIDRAAYRLKVKETLTLKPEGFTMTLAARTAEDRARSRAAAGNTHGGAAAQPQGSQATEDGLPTRAVPGTALTLLHGSNFGTCRGYAEQLADLAADLGFDARVAPLDDAAGALPTGSPVVIVTASYNGRPTDDAREFVSWLSGAAQDAADGVRYAVLGVGDRNWAATYQHVPTLVDDGLAAAGATRLLERAEADASGDLTGSVERFTAALRETLLREYGDPESAGATATAPGEARVYDVVEVSGGPLDALDARHGTAPMTVTETADLADLSHPLARPKRFLRVALPDDVTYRTADHLAVLPVNDPASVERAASVFGVRLDTVLNIRAHRPGRTTLPLDRPVSVRELLGRYVELSDAPTAAHVALLAEHNPCPPERAALERLATAPDELSTRQGNLLDLVEDHPALRGRLPWPVLLELLPPRRARHYSISSSPAAAPGHADLMVSLLSAPDRSGRGTFRGTGSSYLHGLRPGDTLHARVQPCRDAFRIPADAHTPVIMIGAGTGLAPFRGAIADRVELLRDGTHLAPALCYFGCDHPDVDYLHRAELEAAERAGAVSMRPTYSRAPEGELLFVQHRIAAESEELWQLLEAGAQVYVCGDGARMAPGVRDAFLDLHVKHAGADAARDASREAADAWWRGLVAEGRYVEDVYVSA</sequence>
<comment type="catalytic activity">
    <reaction evidence="12">
        <text>2 oxidized [cytochrome P450] + NADPH = 2 reduced [cytochrome P450] + NADP(+) + H(+)</text>
        <dbReference type="Rhea" id="RHEA:24040"/>
        <dbReference type="Rhea" id="RHEA-COMP:14627"/>
        <dbReference type="Rhea" id="RHEA-COMP:14628"/>
        <dbReference type="ChEBI" id="CHEBI:15378"/>
        <dbReference type="ChEBI" id="CHEBI:55376"/>
        <dbReference type="ChEBI" id="CHEBI:57783"/>
        <dbReference type="ChEBI" id="CHEBI:58349"/>
        <dbReference type="ChEBI" id="CHEBI:60344"/>
        <dbReference type="EC" id="1.6.2.4"/>
    </reaction>
</comment>
<dbReference type="PIRSF" id="PIRSF000209">
    <property type="entry name" value="Bifunctional_P450_P450R"/>
    <property type="match status" value="1"/>
</dbReference>
<dbReference type="InterPro" id="IPR017927">
    <property type="entry name" value="FAD-bd_FR_type"/>
</dbReference>
<keyword evidence="10 12" id="KW-0408">Iron</keyword>